<dbReference type="InterPro" id="IPR046336">
    <property type="entry name" value="Lon_prtase_N_sf"/>
</dbReference>
<accession>A0A1Q5PBG1</accession>
<evidence type="ECO:0000313" key="3">
    <source>
        <dbReference type="Proteomes" id="UP000186551"/>
    </source>
</evidence>
<dbReference type="InterPro" id="IPR015947">
    <property type="entry name" value="PUA-like_sf"/>
</dbReference>
<organism evidence="2 3">
    <name type="scientific">Pontibacter flavimaris</name>
    <dbReference type="NCBI Taxonomy" id="1797110"/>
    <lineage>
        <taxon>Bacteria</taxon>
        <taxon>Pseudomonadati</taxon>
        <taxon>Bacteroidota</taxon>
        <taxon>Cytophagia</taxon>
        <taxon>Cytophagales</taxon>
        <taxon>Hymenobacteraceae</taxon>
        <taxon>Pontibacter</taxon>
    </lineage>
</organism>
<dbReference type="InterPro" id="IPR003111">
    <property type="entry name" value="Lon_prtase_N"/>
</dbReference>
<dbReference type="Pfam" id="PF02190">
    <property type="entry name" value="LON_substr_bdg"/>
    <property type="match status" value="1"/>
</dbReference>
<dbReference type="SUPFAM" id="SSF88697">
    <property type="entry name" value="PUA domain-like"/>
    <property type="match status" value="1"/>
</dbReference>
<gene>
    <name evidence="2" type="ORF">A3841_01115</name>
</gene>
<dbReference type="SMART" id="SM00464">
    <property type="entry name" value="LON"/>
    <property type="match status" value="1"/>
</dbReference>
<dbReference type="Proteomes" id="UP000186551">
    <property type="component" value="Unassembled WGS sequence"/>
</dbReference>
<keyword evidence="3" id="KW-1185">Reference proteome</keyword>
<dbReference type="RefSeq" id="WP_073852913.1">
    <property type="nucleotide sequence ID" value="NZ_LVWA01000008.1"/>
</dbReference>
<dbReference type="AlphaFoldDB" id="A0A1Q5PBG1"/>
<feature type="domain" description="Lon N-terminal" evidence="1">
    <location>
        <begin position="6"/>
        <end position="184"/>
    </location>
</feature>
<sequence length="213" mass="24706">MPATKYLPLFPLSIVVFPEEKLNLHIFEPRYKQLVLDCVETGKNFGIPTHIQNGVGLFGTEVEILNIEKKYDNGEMDIRTKGLKIFKIQQFDKMAPGRLYAGGEVEMVENDYEEDIITKIKIKELLEQLYETLGLGNLYLELPEDFKSYDIAHQLGLNTEQEYALLQLLSEKERQEVILLHLQQLLPMLLETEKLKERVKLNGHFKNLTPPNF</sequence>
<reference evidence="2 3" key="1">
    <citation type="submission" date="2016-03" db="EMBL/GenBank/DDBJ databases">
        <title>Genome sequence of Pontibacter sp. nov., of the family cytophagaceae, isolated from marine sediment of the Yellow Sea, China.</title>
        <authorList>
            <person name="Zhang G."/>
            <person name="Zhang R."/>
        </authorList>
    </citation>
    <scope>NUCLEOTIDE SEQUENCE [LARGE SCALE GENOMIC DNA]</scope>
    <source>
        <strain evidence="2 3">S10-8</strain>
    </source>
</reference>
<dbReference type="STRING" id="1797110.A3841_01115"/>
<name>A0A1Q5PBG1_9BACT</name>
<proteinExistence type="predicted"/>
<evidence type="ECO:0000313" key="2">
    <source>
        <dbReference type="EMBL" id="OKL39575.1"/>
    </source>
</evidence>
<evidence type="ECO:0000259" key="1">
    <source>
        <dbReference type="SMART" id="SM00464"/>
    </source>
</evidence>
<dbReference type="EMBL" id="LVWA01000008">
    <property type="protein sequence ID" value="OKL39575.1"/>
    <property type="molecule type" value="Genomic_DNA"/>
</dbReference>
<comment type="caution">
    <text evidence="2">The sequence shown here is derived from an EMBL/GenBank/DDBJ whole genome shotgun (WGS) entry which is preliminary data.</text>
</comment>
<dbReference type="OrthoDB" id="25394at2"/>
<protein>
    <submittedName>
        <fullName evidence="2">Peptidase</fullName>
    </submittedName>
</protein>
<dbReference type="Gene3D" id="2.30.130.40">
    <property type="entry name" value="LON domain-like"/>
    <property type="match status" value="1"/>
</dbReference>